<evidence type="ECO:0000256" key="5">
    <source>
        <dbReference type="ARBA" id="ARBA00022824"/>
    </source>
</evidence>
<name>D8M6K7_BLAHO</name>
<feature type="transmembrane region" description="Helical" evidence="8">
    <location>
        <begin position="142"/>
        <end position="164"/>
    </location>
</feature>
<keyword evidence="5" id="KW-0256">Endoplasmic reticulum</keyword>
<feature type="transmembrane region" description="Helical" evidence="8">
    <location>
        <begin position="113"/>
        <end position="130"/>
    </location>
</feature>
<keyword evidence="7 8" id="KW-0472">Membrane</keyword>
<dbReference type="Proteomes" id="UP000008312">
    <property type="component" value="Unassembled WGS sequence"/>
</dbReference>
<evidence type="ECO:0000256" key="7">
    <source>
        <dbReference type="ARBA" id="ARBA00023136"/>
    </source>
</evidence>
<dbReference type="GO" id="GO:0005789">
    <property type="term" value="C:endoplasmic reticulum membrane"/>
    <property type="evidence" value="ECO:0007669"/>
    <property type="project" value="UniProtKB-SubCell"/>
</dbReference>
<dbReference type="InParanoid" id="D8M6K7"/>
<dbReference type="GO" id="GO:0005460">
    <property type="term" value="F:UDP-glucose transmembrane transporter activity"/>
    <property type="evidence" value="ECO:0007669"/>
    <property type="project" value="TreeGrafter"/>
</dbReference>
<feature type="transmembrane region" description="Helical" evidence="8">
    <location>
        <begin position="170"/>
        <end position="190"/>
    </location>
</feature>
<dbReference type="PANTHER" id="PTHR10778:SF10">
    <property type="entry name" value="SOLUTE CARRIER FAMILY 35 MEMBER B1"/>
    <property type="match status" value="1"/>
</dbReference>
<keyword evidence="3" id="KW-0813">Transport</keyword>
<evidence type="ECO:0000313" key="10">
    <source>
        <dbReference type="Proteomes" id="UP000008312"/>
    </source>
</evidence>
<evidence type="ECO:0000313" key="9">
    <source>
        <dbReference type="EMBL" id="CBK23425.2"/>
    </source>
</evidence>
<keyword evidence="4 8" id="KW-0812">Transmembrane</keyword>
<organism evidence="9">
    <name type="scientific">Blastocystis hominis</name>
    <dbReference type="NCBI Taxonomy" id="12968"/>
    <lineage>
        <taxon>Eukaryota</taxon>
        <taxon>Sar</taxon>
        <taxon>Stramenopiles</taxon>
        <taxon>Bigyra</taxon>
        <taxon>Opalozoa</taxon>
        <taxon>Opalinata</taxon>
        <taxon>Blastocystidae</taxon>
        <taxon>Blastocystis</taxon>
    </lineage>
</organism>
<dbReference type="GeneID" id="24920412"/>
<feature type="transmembrane region" description="Helical" evidence="8">
    <location>
        <begin position="44"/>
        <end position="61"/>
    </location>
</feature>
<dbReference type="FunCoup" id="D8M6K7">
    <property type="interactions" value="447"/>
</dbReference>
<evidence type="ECO:0000256" key="4">
    <source>
        <dbReference type="ARBA" id="ARBA00022692"/>
    </source>
</evidence>
<dbReference type="SUPFAM" id="SSF103481">
    <property type="entry name" value="Multidrug resistance efflux transporter EmrE"/>
    <property type="match status" value="1"/>
</dbReference>
<dbReference type="Pfam" id="PF08449">
    <property type="entry name" value="UAA"/>
    <property type="match status" value="1"/>
</dbReference>
<proteinExistence type="inferred from homology"/>
<gene>
    <name evidence="9" type="ORF">GSBLH_T00003308001</name>
</gene>
<dbReference type="AlphaFoldDB" id="D8M6K7"/>
<sequence length="208" mass="22977">MIFSNSSLKHVNYPTQVLGKSCKMIPVLLAGTLFGTRTYSLRKYISVFIITAGIVLFQMMGSSKKISQRSNSAFGLILLFLSLCMDGVCGMQQDVVVPQFKPSSLRLQVMLNIYGMGVSAVTAILKGELVPGVEFLVRNKQCLWYAVQFGLCSSVGQMFILYTVRHFPPLVLSTITTTRKFFSILISVLFMGNDINKYQVGLGNGCEV</sequence>
<keyword evidence="10" id="KW-1185">Reference proteome</keyword>
<evidence type="ECO:0000256" key="2">
    <source>
        <dbReference type="ARBA" id="ARBA00010694"/>
    </source>
</evidence>
<evidence type="ECO:0000256" key="6">
    <source>
        <dbReference type="ARBA" id="ARBA00022989"/>
    </source>
</evidence>
<dbReference type="EMBL" id="FN668661">
    <property type="protein sequence ID" value="CBK23425.2"/>
    <property type="molecule type" value="Genomic_DNA"/>
</dbReference>
<evidence type="ECO:0000256" key="1">
    <source>
        <dbReference type="ARBA" id="ARBA00004477"/>
    </source>
</evidence>
<comment type="subcellular location">
    <subcellularLocation>
        <location evidence="1">Endoplasmic reticulum membrane</location>
        <topology evidence="1">Multi-pass membrane protein</topology>
    </subcellularLocation>
</comment>
<dbReference type="OMA" id="VQMEMLF"/>
<accession>D8M6K7</accession>
<dbReference type="InterPro" id="IPR013657">
    <property type="entry name" value="SCL35B1-4/HUT1"/>
</dbReference>
<dbReference type="RefSeq" id="XP_012897473.1">
    <property type="nucleotide sequence ID" value="XM_013042019.1"/>
</dbReference>
<evidence type="ECO:0008006" key="11">
    <source>
        <dbReference type="Google" id="ProtNLM"/>
    </source>
</evidence>
<dbReference type="PANTHER" id="PTHR10778">
    <property type="entry name" value="SOLUTE CARRIER FAMILY 35 MEMBER B"/>
    <property type="match status" value="1"/>
</dbReference>
<protein>
    <recommendedName>
        <fullName evidence="11">UAA transporter</fullName>
    </recommendedName>
</protein>
<comment type="similarity">
    <text evidence="2">Belongs to the nucleotide-sugar transporter family. SLC35B subfamily.</text>
</comment>
<dbReference type="GO" id="GO:0000139">
    <property type="term" value="C:Golgi membrane"/>
    <property type="evidence" value="ECO:0007669"/>
    <property type="project" value="TreeGrafter"/>
</dbReference>
<evidence type="ECO:0000256" key="3">
    <source>
        <dbReference type="ARBA" id="ARBA00022448"/>
    </source>
</evidence>
<dbReference type="OrthoDB" id="1601at2759"/>
<reference evidence="9" key="1">
    <citation type="submission" date="2010-02" db="EMBL/GenBank/DDBJ databases">
        <title>Sequencing and annotation of the Blastocystis hominis genome.</title>
        <authorList>
            <person name="Wincker P."/>
        </authorList>
    </citation>
    <scope>NUCLEOTIDE SEQUENCE</scope>
    <source>
        <strain evidence="9">Singapore isolate B</strain>
    </source>
</reference>
<keyword evidence="6 8" id="KW-1133">Transmembrane helix</keyword>
<dbReference type="InterPro" id="IPR037185">
    <property type="entry name" value="EmrE-like"/>
</dbReference>
<dbReference type="GO" id="GO:0005459">
    <property type="term" value="F:UDP-galactose transmembrane transporter activity"/>
    <property type="evidence" value="ECO:0007669"/>
    <property type="project" value="TreeGrafter"/>
</dbReference>
<feature type="transmembrane region" description="Helical" evidence="8">
    <location>
        <begin position="73"/>
        <end position="93"/>
    </location>
</feature>
<evidence type="ECO:0000256" key="8">
    <source>
        <dbReference type="SAM" id="Phobius"/>
    </source>
</evidence>